<comment type="caution">
    <text evidence="2">The sequence shown here is derived from an EMBL/GenBank/DDBJ whole genome shotgun (WGS) entry which is preliminary data.</text>
</comment>
<dbReference type="OrthoDB" id="9905531at2"/>
<dbReference type="SUPFAM" id="SSF46785">
    <property type="entry name" value="Winged helix' DNA-binding domain"/>
    <property type="match status" value="1"/>
</dbReference>
<dbReference type="InterPro" id="IPR000835">
    <property type="entry name" value="HTH_MarR-typ"/>
</dbReference>
<dbReference type="SMART" id="SM00347">
    <property type="entry name" value="HTH_MARR"/>
    <property type="match status" value="1"/>
</dbReference>
<proteinExistence type="predicted"/>
<dbReference type="Gene3D" id="1.10.10.10">
    <property type="entry name" value="Winged helix-like DNA-binding domain superfamily/Winged helix DNA-binding domain"/>
    <property type="match status" value="1"/>
</dbReference>
<dbReference type="GO" id="GO:0003700">
    <property type="term" value="F:DNA-binding transcription factor activity"/>
    <property type="evidence" value="ECO:0007669"/>
    <property type="project" value="InterPro"/>
</dbReference>
<dbReference type="AlphaFoldDB" id="A0A1A6Y3E8"/>
<evidence type="ECO:0000313" key="2">
    <source>
        <dbReference type="EMBL" id="OBU69723.1"/>
    </source>
</evidence>
<accession>A0A1A6Y3E8</accession>
<gene>
    <name evidence="2" type="ORF">A9K58_03360</name>
</gene>
<feature type="domain" description="HTH marR-type" evidence="1">
    <location>
        <begin position="33"/>
        <end position="136"/>
    </location>
</feature>
<name>A0A1A6Y3E8_STEMA</name>
<organism evidence="2 3">
    <name type="scientific">Stenotrophomonas maltophilia</name>
    <name type="common">Pseudomonas maltophilia</name>
    <name type="synonym">Xanthomonas maltophilia</name>
    <dbReference type="NCBI Taxonomy" id="40324"/>
    <lineage>
        <taxon>Bacteria</taxon>
        <taxon>Pseudomonadati</taxon>
        <taxon>Pseudomonadota</taxon>
        <taxon>Gammaproteobacteria</taxon>
        <taxon>Lysobacterales</taxon>
        <taxon>Lysobacteraceae</taxon>
        <taxon>Stenotrophomonas</taxon>
        <taxon>Stenotrophomonas maltophilia group</taxon>
    </lineage>
</organism>
<dbReference type="RefSeq" id="WP_065197985.1">
    <property type="nucleotide sequence ID" value="NZ_LYVJ01000002.1"/>
</dbReference>
<dbReference type="InterPro" id="IPR036388">
    <property type="entry name" value="WH-like_DNA-bd_sf"/>
</dbReference>
<dbReference type="Proteomes" id="UP000092256">
    <property type="component" value="Unassembled WGS sequence"/>
</dbReference>
<dbReference type="EMBL" id="LYVJ01000002">
    <property type="protein sequence ID" value="OBU69723.1"/>
    <property type="molecule type" value="Genomic_DNA"/>
</dbReference>
<dbReference type="InterPro" id="IPR036390">
    <property type="entry name" value="WH_DNA-bd_sf"/>
</dbReference>
<sequence length="165" mass="18754">MATAPYTPLSHAEFKELLILANDLTGELDAELLLYKPIKLSTAALMVLDAVARADSSKARPLTRASLARLMKVAPSSMSSLVARLIREELLEDRPLDDRSRGLQIRQEGRVLLAQAAADWKTCFQRSKCDLSPLEWQQMFEMIKKLNNAREKRRIEERAKYMRAP</sequence>
<evidence type="ECO:0000313" key="3">
    <source>
        <dbReference type="Proteomes" id="UP000092256"/>
    </source>
</evidence>
<reference evidence="2 3" key="1">
    <citation type="submission" date="2016-05" db="EMBL/GenBank/DDBJ databases">
        <title>Draft Genome Sequences of Stenotrophomonas maltophilia Strains Sm32COP, Sm41DVV, Sm46PAILV, SmF3, SmF22, SmSOFb1 and SmCVFa1, Isolated from Different Manures, in France.</title>
        <authorList>
            <person name="Nazaret S."/>
            <person name="Bodilis J."/>
        </authorList>
    </citation>
    <scope>NUCLEOTIDE SEQUENCE [LARGE SCALE GENOMIC DNA]</scope>
    <source>
        <strain evidence="2 3">Sm46PAILV</strain>
    </source>
</reference>
<protein>
    <recommendedName>
        <fullName evidence="1">HTH marR-type domain-containing protein</fullName>
    </recommendedName>
</protein>
<evidence type="ECO:0000259" key="1">
    <source>
        <dbReference type="SMART" id="SM00347"/>
    </source>
</evidence>